<dbReference type="EMBL" id="CADIJX010000003">
    <property type="protein sequence ID" value="CAB3653686.1"/>
    <property type="molecule type" value="Genomic_DNA"/>
</dbReference>
<keyword evidence="3 8" id="KW-0479">Metal-binding</keyword>
<dbReference type="InterPro" id="IPR006311">
    <property type="entry name" value="TAT_signal"/>
</dbReference>
<accession>A0A6S6Z1X1</accession>
<feature type="binding site" evidence="8">
    <location>
        <position position="153"/>
    </location>
    <ligand>
        <name>Zn(2+)</name>
        <dbReference type="ChEBI" id="CHEBI:29105"/>
    </ligand>
</feature>
<reference evidence="9 10" key="1">
    <citation type="submission" date="2020-04" db="EMBL/GenBank/DDBJ databases">
        <authorList>
            <person name="De Canck E."/>
        </authorList>
    </citation>
    <scope>NUCLEOTIDE SEQUENCE [LARGE SCALE GENOMIC DNA]</scope>
    <source>
        <strain evidence="9 10">LMG 3431</strain>
    </source>
</reference>
<dbReference type="SMART" id="SM00947">
    <property type="entry name" value="Pro_CA"/>
    <property type="match status" value="1"/>
</dbReference>
<dbReference type="Pfam" id="PF00484">
    <property type="entry name" value="Pro_CA"/>
    <property type="match status" value="1"/>
</dbReference>
<dbReference type="AlphaFoldDB" id="A0A6S6Z1X1"/>
<evidence type="ECO:0000256" key="4">
    <source>
        <dbReference type="ARBA" id="ARBA00022833"/>
    </source>
</evidence>
<feature type="binding site" evidence="8">
    <location>
        <position position="100"/>
    </location>
    <ligand>
        <name>Zn(2+)</name>
        <dbReference type="ChEBI" id="CHEBI:29105"/>
    </ligand>
</feature>
<dbReference type="PROSITE" id="PS51318">
    <property type="entry name" value="TAT"/>
    <property type="match status" value="1"/>
</dbReference>
<evidence type="ECO:0000256" key="1">
    <source>
        <dbReference type="ARBA" id="ARBA00006217"/>
    </source>
</evidence>
<dbReference type="Gene3D" id="3.40.1050.10">
    <property type="entry name" value="Carbonic anhydrase"/>
    <property type="match status" value="1"/>
</dbReference>
<evidence type="ECO:0000256" key="3">
    <source>
        <dbReference type="ARBA" id="ARBA00022723"/>
    </source>
</evidence>
<dbReference type="PROSITE" id="PS00704">
    <property type="entry name" value="PROK_CO2_ANHYDRASE_1"/>
    <property type="match status" value="1"/>
</dbReference>
<protein>
    <recommendedName>
        <fullName evidence="2">carbonic anhydrase</fullName>
        <ecNumber evidence="2">4.2.1.1</ecNumber>
    </recommendedName>
</protein>
<dbReference type="PANTHER" id="PTHR11002">
    <property type="entry name" value="CARBONIC ANHYDRASE"/>
    <property type="match status" value="1"/>
</dbReference>
<evidence type="ECO:0000313" key="9">
    <source>
        <dbReference type="EMBL" id="CAB3653686.1"/>
    </source>
</evidence>
<feature type="binding site" evidence="8">
    <location>
        <position position="156"/>
    </location>
    <ligand>
        <name>Zn(2+)</name>
        <dbReference type="ChEBI" id="CHEBI:29105"/>
    </ligand>
</feature>
<comment type="catalytic activity">
    <reaction evidence="7">
        <text>hydrogencarbonate + H(+) = CO2 + H2O</text>
        <dbReference type="Rhea" id="RHEA:10748"/>
        <dbReference type="ChEBI" id="CHEBI:15377"/>
        <dbReference type="ChEBI" id="CHEBI:15378"/>
        <dbReference type="ChEBI" id="CHEBI:16526"/>
        <dbReference type="ChEBI" id="CHEBI:17544"/>
        <dbReference type="EC" id="4.2.1.1"/>
    </reaction>
</comment>
<dbReference type="GO" id="GO:0004089">
    <property type="term" value="F:carbonate dehydratase activity"/>
    <property type="evidence" value="ECO:0007669"/>
    <property type="project" value="UniProtKB-EC"/>
</dbReference>
<keyword evidence="5" id="KW-0456">Lyase</keyword>
<dbReference type="PANTHER" id="PTHR11002:SF79">
    <property type="entry name" value="CARBONIC ANHYDRASE 2"/>
    <property type="match status" value="1"/>
</dbReference>
<dbReference type="InterPro" id="IPR001765">
    <property type="entry name" value="Carbonic_anhydrase"/>
</dbReference>
<dbReference type="InterPro" id="IPR015892">
    <property type="entry name" value="Carbonic_anhydrase_CS"/>
</dbReference>
<dbReference type="GO" id="GO:0008270">
    <property type="term" value="F:zinc ion binding"/>
    <property type="evidence" value="ECO:0007669"/>
    <property type="project" value="InterPro"/>
</dbReference>
<comment type="function">
    <text evidence="6">Catalyzes the reversible hydration of carbon dioxide to form bicarbonate.</text>
</comment>
<keyword evidence="4 8" id="KW-0862">Zinc</keyword>
<comment type="cofactor">
    <cofactor evidence="8">
        <name>Zn(2+)</name>
        <dbReference type="ChEBI" id="CHEBI:29105"/>
    </cofactor>
    <text evidence="8">Binds 1 zinc ion per subunit.</text>
</comment>
<gene>
    <name evidence="9" type="ORF">LMG3431_02986</name>
</gene>
<dbReference type="CDD" id="cd03378">
    <property type="entry name" value="beta_CA_cladeC"/>
    <property type="match status" value="1"/>
</dbReference>
<evidence type="ECO:0000256" key="2">
    <source>
        <dbReference type="ARBA" id="ARBA00012925"/>
    </source>
</evidence>
<organism evidence="9 10">
    <name type="scientific">Achromobacter pestifer</name>
    <dbReference type="NCBI Taxonomy" id="1353889"/>
    <lineage>
        <taxon>Bacteria</taxon>
        <taxon>Pseudomonadati</taxon>
        <taxon>Pseudomonadota</taxon>
        <taxon>Betaproteobacteria</taxon>
        <taxon>Burkholderiales</taxon>
        <taxon>Alcaligenaceae</taxon>
        <taxon>Achromobacter</taxon>
    </lineage>
</organism>
<dbReference type="GO" id="GO:0015976">
    <property type="term" value="P:carbon utilization"/>
    <property type="evidence" value="ECO:0007669"/>
    <property type="project" value="InterPro"/>
</dbReference>
<feature type="binding site" evidence="8">
    <location>
        <position position="102"/>
    </location>
    <ligand>
        <name>Zn(2+)</name>
        <dbReference type="ChEBI" id="CHEBI:29105"/>
    </ligand>
</feature>
<dbReference type="EC" id="4.2.1.1" evidence="2"/>
<evidence type="ECO:0000256" key="8">
    <source>
        <dbReference type="PIRSR" id="PIRSR601765-1"/>
    </source>
</evidence>
<evidence type="ECO:0000256" key="5">
    <source>
        <dbReference type="ARBA" id="ARBA00023239"/>
    </source>
</evidence>
<dbReference type="Proteomes" id="UP000494108">
    <property type="component" value="Unassembled WGS sequence"/>
</dbReference>
<evidence type="ECO:0000313" key="10">
    <source>
        <dbReference type="Proteomes" id="UP000494108"/>
    </source>
</evidence>
<dbReference type="SUPFAM" id="SSF53056">
    <property type="entry name" value="beta-carbonic anhydrase, cab"/>
    <property type="match status" value="1"/>
</dbReference>
<sequence>MCSICRLRFPGTDSVSTSRRSMLGALGTVALAGTVGMFPRASLAQAYKPANVLTPDDAQKRLMQGNERYVSNQSSTPRDFAATRGALAMGQNPYACILGCADSRVSPELCFDEAAGDLFVTRVAGNYVTNDMLASLEYGVAVLKAQFIMVLGHTSCGAVSAAVSAFQKNTAFPGHIQSIATALKPAVIAASKNANGEALVAAATIENIKQNVKRLQESTPILRNLVRTGKLKVAGGLYHLDTGRVEPIS</sequence>
<name>A0A6S6Z1X1_9BURK</name>
<dbReference type="InterPro" id="IPR036874">
    <property type="entry name" value="Carbonic_anhydrase_sf"/>
</dbReference>
<keyword evidence="10" id="KW-1185">Reference proteome</keyword>
<evidence type="ECO:0000256" key="7">
    <source>
        <dbReference type="ARBA" id="ARBA00048348"/>
    </source>
</evidence>
<comment type="similarity">
    <text evidence="1">Belongs to the beta-class carbonic anhydrase family.</text>
</comment>
<dbReference type="FunFam" id="3.40.1050.10:FF:000006">
    <property type="entry name" value="Carbonic anhydrase"/>
    <property type="match status" value="1"/>
</dbReference>
<proteinExistence type="inferred from homology"/>
<evidence type="ECO:0000256" key="6">
    <source>
        <dbReference type="ARBA" id="ARBA00024993"/>
    </source>
</evidence>